<name>A0A2W4YX65_9SPHN</name>
<gene>
    <name evidence="2" type="ORF">DI632_13700</name>
</gene>
<evidence type="ECO:0000313" key="2">
    <source>
        <dbReference type="EMBL" id="PZO74076.1"/>
    </source>
</evidence>
<reference evidence="2 3" key="1">
    <citation type="submission" date="2017-08" db="EMBL/GenBank/DDBJ databases">
        <title>Infants hospitalized years apart are colonized by the same room-sourced microbial strains.</title>
        <authorList>
            <person name="Brooks B."/>
            <person name="Olm M.R."/>
            <person name="Firek B.A."/>
            <person name="Baker R."/>
            <person name="Thomas B.C."/>
            <person name="Morowitz M.J."/>
            <person name="Banfield J.F."/>
        </authorList>
    </citation>
    <scope>NUCLEOTIDE SEQUENCE [LARGE SCALE GENOMIC DNA]</scope>
    <source>
        <strain evidence="2">S2_018_000_R3_110</strain>
    </source>
</reference>
<feature type="signal peptide" evidence="1">
    <location>
        <begin position="1"/>
        <end position="24"/>
    </location>
</feature>
<accession>A0A2W4YX65</accession>
<protein>
    <recommendedName>
        <fullName evidence="4">Copper resistance protein</fullName>
    </recommendedName>
</protein>
<organism evidence="2 3">
    <name type="scientific">Sphingomonas hengshuiensis</name>
    <dbReference type="NCBI Taxonomy" id="1609977"/>
    <lineage>
        <taxon>Bacteria</taxon>
        <taxon>Pseudomonadati</taxon>
        <taxon>Pseudomonadota</taxon>
        <taxon>Alphaproteobacteria</taxon>
        <taxon>Sphingomonadales</taxon>
        <taxon>Sphingomonadaceae</taxon>
        <taxon>Sphingomonas</taxon>
    </lineage>
</organism>
<comment type="caution">
    <text evidence="2">The sequence shown here is derived from an EMBL/GenBank/DDBJ whole genome shotgun (WGS) entry which is preliminary data.</text>
</comment>
<evidence type="ECO:0000256" key="1">
    <source>
        <dbReference type="SAM" id="SignalP"/>
    </source>
</evidence>
<dbReference type="AlphaFoldDB" id="A0A2W4YX65"/>
<keyword evidence="1" id="KW-0732">Signal</keyword>
<proteinExistence type="predicted"/>
<sequence>MRRVSLFLLLGALFGFLGQQAAYAGGPAFAPMMEASHTMPSGIGCPEAQEMPKASHEAPCKGLTLACIAQMGCVIPMTMQDRLPLVAPPATVPLALHAAAVTFLTGRDVPPEPEPPTV</sequence>
<feature type="chain" id="PRO_5016125233" description="Copper resistance protein" evidence="1">
    <location>
        <begin position="25"/>
        <end position="118"/>
    </location>
</feature>
<evidence type="ECO:0000313" key="3">
    <source>
        <dbReference type="Proteomes" id="UP000248614"/>
    </source>
</evidence>
<dbReference type="EMBL" id="QFNF01000043">
    <property type="protein sequence ID" value="PZO74076.1"/>
    <property type="molecule type" value="Genomic_DNA"/>
</dbReference>
<evidence type="ECO:0008006" key="4">
    <source>
        <dbReference type="Google" id="ProtNLM"/>
    </source>
</evidence>
<dbReference type="Proteomes" id="UP000248614">
    <property type="component" value="Unassembled WGS sequence"/>
</dbReference>